<dbReference type="PANTHER" id="PTHR31871:SF5">
    <property type="entry name" value="TRANSMEMBRANE PROTEIN"/>
    <property type="match status" value="1"/>
</dbReference>
<name>A0A438J5Q8_VITVI</name>
<dbReference type="PANTHER" id="PTHR31871">
    <property type="entry name" value="OS02G0137100 PROTEIN"/>
    <property type="match status" value="1"/>
</dbReference>
<reference evidence="1 2" key="1">
    <citation type="journal article" date="2018" name="PLoS Genet.">
        <title>Population sequencing reveals clonal diversity and ancestral inbreeding in the grapevine cultivar Chardonnay.</title>
        <authorList>
            <person name="Roach M.J."/>
            <person name="Johnson D.L."/>
            <person name="Bohlmann J."/>
            <person name="van Vuuren H.J."/>
            <person name="Jones S.J."/>
            <person name="Pretorius I.S."/>
            <person name="Schmidt S.A."/>
            <person name="Borneman A.R."/>
        </authorList>
    </citation>
    <scope>NUCLEOTIDE SEQUENCE [LARGE SCALE GENOMIC DNA]</scope>
    <source>
        <strain evidence="2">cv. Chardonnay</strain>
        <tissue evidence="1">Leaf</tissue>
    </source>
</reference>
<dbReference type="NCBIfam" id="TIGR01589">
    <property type="entry name" value="A_thal_3526"/>
    <property type="match status" value="1"/>
</dbReference>
<proteinExistence type="predicted"/>
<evidence type="ECO:0000313" key="2">
    <source>
        <dbReference type="Proteomes" id="UP000288805"/>
    </source>
</evidence>
<protein>
    <submittedName>
        <fullName evidence="1">Uncharacterized protein</fullName>
    </submittedName>
</protein>
<evidence type="ECO:0000313" key="1">
    <source>
        <dbReference type="EMBL" id="RVX04275.1"/>
    </source>
</evidence>
<dbReference type="AlphaFoldDB" id="A0A438J5Q8"/>
<dbReference type="EMBL" id="QGNW01000061">
    <property type="protein sequence ID" value="RVX04275.1"/>
    <property type="molecule type" value="Genomic_DNA"/>
</dbReference>
<accession>A0A438J5Q8</accession>
<dbReference type="InterPro" id="IPR006476">
    <property type="entry name" value="CHP01589_pln"/>
</dbReference>
<dbReference type="Pfam" id="PF09713">
    <property type="entry name" value="A_thal_3526"/>
    <property type="match status" value="1"/>
</dbReference>
<organism evidence="1 2">
    <name type="scientific">Vitis vinifera</name>
    <name type="common">Grape</name>
    <dbReference type="NCBI Taxonomy" id="29760"/>
    <lineage>
        <taxon>Eukaryota</taxon>
        <taxon>Viridiplantae</taxon>
        <taxon>Streptophyta</taxon>
        <taxon>Embryophyta</taxon>
        <taxon>Tracheophyta</taxon>
        <taxon>Spermatophyta</taxon>
        <taxon>Magnoliopsida</taxon>
        <taxon>eudicotyledons</taxon>
        <taxon>Gunneridae</taxon>
        <taxon>Pentapetalae</taxon>
        <taxon>rosids</taxon>
        <taxon>Vitales</taxon>
        <taxon>Vitaceae</taxon>
        <taxon>Viteae</taxon>
        <taxon>Vitis</taxon>
    </lineage>
</organism>
<gene>
    <name evidence="1" type="ORF">CK203_018569</name>
</gene>
<dbReference type="Proteomes" id="UP000288805">
    <property type="component" value="Unassembled WGS sequence"/>
</dbReference>
<sequence>MHSISMHNHHQLPCLHCHPHSYIRTVQHLIERCLLLRMSRDQCIKALAEHARIWPLSHLLVISLFLSFSLPVVERATKENREFFQAYFHAISLRPCMSKP</sequence>
<comment type="caution">
    <text evidence="1">The sequence shown here is derived from an EMBL/GenBank/DDBJ whole genome shotgun (WGS) entry which is preliminary data.</text>
</comment>